<protein>
    <recommendedName>
        <fullName evidence="1">RNA helicase</fullName>
        <ecNumber evidence="1">3.6.4.13</ecNumber>
    </recommendedName>
</protein>
<feature type="compositionally biased region" description="Pro residues" evidence="9">
    <location>
        <begin position="534"/>
        <end position="567"/>
    </location>
</feature>
<evidence type="ECO:0000256" key="2">
    <source>
        <dbReference type="ARBA" id="ARBA00022741"/>
    </source>
</evidence>
<feature type="compositionally biased region" description="Basic and acidic residues" evidence="9">
    <location>
        <begin position="445"/>
        <end position="454"/>
    </location>
</feature>
<dbReference type="GO" id="GO:0003723">
    <property type="term" value="F:RNA binding"/>
    <property type="evidence" value="ECO:0007669"/>
    <property type="project" value="UniProtKB-KW"/>
</dbReference>
<comment type="similarity">
    <text evidence="8">Belongs to the DEAD box helicase family.</text>
</comment>
<dbReference type="Proteomes" id="UP000261640">
    <property type="component" value="Unplaced"/>
</dbReference>
<dbReference type="PROSITE" id="PS51192">
    <property type="entry name" value="HELICASE_ATP_BIND_1"/>
    <property type="match status" value="1"/>
</dbReference>
<dbReference type="InterPro" id="IPR027417">
    <property type="entry name" value="P-loop_NTPase"/>
</dbReference>
<keyword evidence="6" id="KW-0694">RNA-binding</keyword>
<dbReference type="GO" id="GO:0005524">
    <property type="term" value="F:ATP binding"/>
    <property type="evidence" value="ECO:0007669"/>
    <property type="project" value="UniProtKB-KW"/>
</dbReference>
<name>A0A7N9AMA8_9TELE</name>
<evidence type="ECO:0000313" key="13">
    <source>
        <dbReference type="Proteomes" id="UP000261640"/>
    </source>
</evidence>
<evidence type="ECO:0000256" key="3">
    <source>
        <dbReference type="ARBA" id="ARBA00022801"/>
    </source>
</evidence>
<keyword evidence="4 8" id="KW-0347">Helicase</keyword>
<dbReference type="SMART" id="SM00487">
    <property type="entry name" value="DEXDc"/>
    <property type="match status" value="1"/>
</dbReference>
<dbReference type="PANTHER" id="PTHR47958">
    <property type="entry name" value="ATP-DEPENDENT RNA HELICASE DBP3"/>
    <property type="match status" value="1"/>
</dbReference>
<feature type="domain" description="Helicase C-terminal" evidence="11">
    <location>
        <begin position="263"/>
        <end position="410"/>
    </location>
</feature>
<reference evidence="12" key="2">
    <citation type="submission" date="2025-09" db="UniProtKB">
        <authorList>
            <consortium name="Ensembl"/>
        </authorList>
    </citation>
    <scope>IDENTIFICATION</scope>
</reference>
<evidence type="ECO:0000256" key="1">
    <source>
        <dbReference type="ARBA" id="ARBA00012552"/>
    </source>
</evidence>
<keyword evidence="5 8" id="KW-0067">ATP-binding</keyword>
<keyword evidence="3 8" id="KW-0378">Hydrolase</keyword>
<dbReference type="FunFam" id="3.40.50.300:FF:000079">
    <property type="entry name" value="probable ATP-dependent RNA helicase DDX17"/>
    <property type="match status" value="1"/>
</dbReference>
<dbReference type="PROSITE" id="PS00039">
    <property type="entry name" value="DEAD_ATP_HELICASE"/>
    <property type="match status" value="1"/>
</dbReference>
<dbReference type="Pfam" id="PF00271">
    <property type="entry name" value="Helicase_C"/>
    <property type="match status" value="1"/>
</dbReference>
<evidence type="ECO:0000256" key="5">
    <source>
        <dbReference type="ARBA" id="ARBA00022840"/>
    </source>
</evidence>
<evidence type="ECO:0000259" key="11">
    <source>
        <dbReference type="PROSITE" id="PS51194"/>
    </source>
</evidence>
<proteinExistence type="inferred from homology"/>
<dbReference type="InterPro" id="IPR014001">
    <property type="entry name" value="Helicase_ATP-bd"/>
</dbReference>
<keyword evidence="13" id="KW-1185">Reference proteome</keyword>
<dbReference type="PROSITE" id="PS51194">
    <property type="entry name" value="HELICASE_CTER"/>
    <property type="match status" value="1"/>
</dbReference>
<dbReference type="FunFam" id="3.40.50.300:FF:000008">
    <property type="entry name" value="ATP-dependent RNA helicase RhlB"/>
    <property type="match status" value="1"/>
</dbReference>
<dbReference type="Ensembl" id="ENSMAMT00000058860.1">
    <property type="protein sequence ID" value="ENSMAMP00000044430.1"/>
    <property type="gene ID" value="ENSMAMG00000025056.1"/>
</dbReference>
<dbReference type="Pfam" id="PF00270">
    <property type="entry name" value="DEAD"/>
    <property type="match status" value="1"/>
</dbReference>
<reference evidence="12" key="1">
    <citation type="submission" date="2025-08" db="UniProtKB">
        <authorList>
            <consortium name="Ensembl"/>
        </authorList>
    </citation>
    <scope>IDENTIFICATION</scope>
</reference>
<evidence type="ECO:0000313" key="12">
    <source>
        <dbReference type="Ensembl" id="ENSMAMP00000044430.1"/>
    </source>
</evidence>
<evidence type="ECO:0000256" key="4">
    <source>
        <dbReference type="ARBA" id="ARBA00022806"/>
    </source>
</evidence>
<feature type="domain" description="Helicase ATP-binding" evidence="10">
    <location>
        <begin position="60"/>
        <end position="235"/>
    </location>
</feature>
<organism evidence="12 13">
    <name type="scientific">Mastacembelus armatus</name>
    <name type="common">zig-zag eel</name>
    <dbReference type="NCBI Taxonomy" id="205130"/>
    <lineage>
        <taxon>Eukaryota</taxon>
        <taxon>Metazoa</taxon>
        <taxon>Chordata</taxon>
        <taxon>Craniata</taxon>
        <taxon>Vertebrata</taxon>
        <taxon>Euteleostomi</taxon>
        <taxon>Actinopterygii</taxon>
        <taxon>Neopterygii</taxon>
        <taxon>Teleostei</taxon>
        <taxon>Neoteleostei</taxon>
        <taxon>Acanthomorphata</taxon>
        <taxon>Anabantaria</taxon>
        <taxon>Synbranchiformes</taxon>
        <taxon>Mastacembelidae</taxon>
        <taxon>Mastacembelus</taxon>
    </lineage>
</organism>
<feature type="compositionally biased region" description="Basic and acidic residues" evidence="9">
    <location>
        <begin position="423"/>
        <end position="432"/>
    </location>
</feature>
<evidence type="ECO:0000256" key="9">
    <source>
        <dbReference type="SAM" id="MobiDB-lite"/>
    </source>
</evidence>
<dbReference type="InterPro" id="IPR000629">
    <property type="entry name" value="RNA-helicase_DEAD-box_CS"/>
</dbReference>
<dbReference type="CDD" id="cd18787">
    <property type="entry name" value="SF2_C_DEAD"/>
    <property type="match status" value="1"/>
</dbReference>
<evidence type="ECO:0000256" key="8">
    <source>
        <dbReference type="RuleBase" id="RU000492"/>
    </source>
</evidence>
<dbReference type="SMART" id="SM00490">
    <property type="entry name" value="HELICc"/>
    <property type="match status" value="1"/>
</dbReference>
<dbReference type="GO" id="GO:0016787">
    <property type="term" value="F:hydrolase activity"/>
    <property type="evidence" value="ECO:0007669"/>
    <property type="project" value="UniProtKB-KW"/>
</dbReference>
<evidence type="ECO:0000256" key="6">
    <source>
        <dbReference type="ARBA" id="ARBA00022884"/>
    </source>
</evidence>
<feature type="compositionally biased region" description="Low complexity" evidence="9">
    <location>
        <begin position="480"/>
        <end position="496"/>
    </location>
</feature>
<accession>A0A7N9AMA8</accession>
<comment type="catalytic activity">
    <reaction evidence="7">
        <text>ATP + H2O = ADP + phosphate + H(+)</text>
        <dbReference type="Rhea" id="RHEA:13065"/>
        <dbReference type="ChEBI" id="CHEBI:15377"/>
        <dbReference type="ChEBI" id="CHEBI:15378"/>
        <dbReference type="ChEBI" id="CHEBI:30616"/>
        <dbReference type="ChEBI" id="CHEBI:43474"/>
        <dbReference type="ChEBI" id="CHEBI:456216"/>
        <dbReference type="EC" id="3.6.4.13"/>
    </reaction>
</comment>
<evidence type="ECO:0000259" key="10">
    <source>
        <dbReference type="PROSITE" id="PS51192"/>
    </source>
</evidence>
<dbReference type="SUPFAM" id="SSF52540">
    <property type="entry name" value="P-loop containing nucleoside triphosphate hydrolases"/>
    <property type="match status" value="1"/>
</dbReference>
<feature type="region of interest" description="Disordered" evidence="9">
    <location>
        <begin position="407"/>
        <end position="567"/>
    </location>
</feature>
<sequence>MLCVHVFDIRYGGGPPRFGGGGGGNRGGPPPGKFGNPGYVMDVIVKQNWTEPTPIQSQGWPVALSGKDMVGIAQTGSGKTLAYLLPAIVHIQHQPFLEHGDGPICLVLAPTRELAQQVQQVAAEYGRASRLKSTCIYGGAPKGPQIRDLERGVEICIATPGRLIDFLECGKTNLRRCTYLVLDEADRMLDMGFEPQIRKIVEQIRPDRQTLMWSATWPKEVRQLAEDFLKDYVQINIGALQLSANHNILQIVDVCSDMEKEDKLIRLLEEIMSEKENKTIIFVETKRRCDELTRRMRRDGWPAMGIHGDKSQQERDWVLNEFRYGKAPILIATDVASRGLDVEDVKFVINYDYPNSSEDYIHRIGRTARSQKTGTAYTFFTPNNMKQASDLISVLREANQAINPKLIQMAEDRGGRGRGGRGGYKDDRRDRYSGGGRSNFGGSSYRDRDRDSDRGFGNGPKSAFGGSKAQNGGNYGGNSGNSSGSYGNNYSNSNGQGNFGAPANQVGAFGNQNFQGPPQFGAMQRATQNGMNHPPFPFTSQPPPPQSQQPPPPPPMVPYPMPPPFPQ</sequence>
<dbReference type="EC" id="3.6.4.13" evidence="1"/>
<dbReference type="GeneTree" id="ENSGT00940000154705"/>
<dbReference type="Gene3D" id="3.40.50.300">
    <property type="entry name" value="P-loop containing nucleotide triphosphate hydrolases"/>
    <property type="match status" value="2"/>
</dbReference>
<evidence type="ECO:0000256" key="7">
    <source>
        <dbReference type="ARBA" id="ARBA00047984"/>
    </source>
</evidence>
<dbReference type="InterPro" id="IPR001650">
    <property type="entry name" value="Helicase_C-like"/>
</dbReference>
<dbReference type="AlphaFoldDB" id="A0A7N9AMA8"/>
<dbReference type="GO" id="GO:0003724">
    <property type="term" value="F:RNA helicase activity"/>
    <property type="evidence" value="ECO:0007669"/>
    <property type="project" value="UniProtKB-EC"/>
</dbReference>
<keyword evidence="2 8" id="KW-0547">Nucleotide-binding</keyword>
<dbReference type="InterPro" id="IPR011545">
    <property type="entry name" value="DEAD/DEAH_box_helicase_dom"/>
</dbReference>